<keyword evidence="2" id="KW-1185">Reference proteome</keyword>
<gene>
    <name evidence="1" type="ORF">Pcinc_002134</name>
</gene>
<sequence>MELKKNDSFARTVLYSHILEYYRFEGGQWKPRKRGTYDQENNVHKGAQIGRIYAVSPGHRTATTFVFCFSTSPTTPHTKTSKPSTEYCTVHFRKHVSPVASS</sequence>
<dbReference type="Proteomes" id="UP001286313">
    <property type="component" value="Unassembled WGS sequence"/>
</dbReference>
<dbReference type="AlphaFoldDB" id="A0AAE1GLN7"/>
<reference evidence="1" key="1">
    <citation type="submission" date="2023-10" db="EMBL/GenBank/DDBJ databases">
        <title>Genome assemblies of two species of porcelain crab, Petrolisthes cinctipes and Petrolisthes manimaculis (Anomura: Porcellanidae).</title>
        <authorList>
            <person name="Angst P."/>
        </authorList>
    </citation>
    <scope>NUCLEOTIDE SEQUENCE</scope>
    <source>
        <strain evidence="1">PB745_01</strain>
        <tissue evidence="1">Gill</tissue>
    </source>
</reference>
<comment type="caution">
    <text evidence="1">The sequence shown here is derived from an EMBL/GenBank/DDBJ whole genome shotgun (WGS) entry which is preliminary data.</text>
</comment>
<organism evidence="1 2">
    <name type="scientific">Petrolisthes cinctipes</name>
    <name type="common">Flat porcelain crab</name>
    <dbReference type="NCBI Taxonomy" id="88211"/>
    <lineage>
        <taxon>Eukaryota</taxon>
        <taxon>Metazoa</taxon>
        <taxon>Ecdysozoa</taxon>
        <taxon>Arthropoda</taxon>
        <taxon>Crustacea</taxon>
        <taxon>Multicrustacea</taxon>
        <taxon>Malacostraca</taxon>
        <taxon>Eumalacostraca</taxon>
        <taxon>Eucarida</taxon>
        <taxon>Decapoda</taxon>
        <taxon>Pleocyemata</taxon>
        <taxon>Anomura</taxon>
        <taxon>Galatheoidea</taxon>
        <taxon>Porcellanidae</taxon>
        <taxon>Petrolisthes</taxon>
    </lineage>
</organism>
<name>A0AAE1GLN7_PETCI</name>
<evidence type="ECO:0000313" key="1">
    <source>
        <dbReference type="EMBL" id="KAK3894116.1"/>
    </source>
</evidence>
<accession>A0AAE1GLN7</accession>
<proteinExistence type="predicted"/>
<protein>
    <submittedName>
        <fullName evidence="1">Uncharacterized protein</fullName>
    </submittedName>
</protein>
<dbReference type="EMBL" id="JAWQEG010000143">
    <property type="protein sequence ID" value="KAK3894116.1"/>
    <property type="molecule type" value="Genomic_DNA"/>
</dbReference>
<evidence type="ECO:0000313" key="2">
    <source>
        <dbReference type="Proteomes" id="UP001286313"/>
    </source>
</evidence>